<dbReference type="Proteomes" id="UP000576393">
    <property type="component" value="Unassembled WGS sequence"/>
</dbReference>
<comment type="caution">
    <text evidence="2">The sequence shown here is derived from an EMBL/GenBank/DDBJ whole genome shotgun (WGS) entry which is preliminary data.</text>
</comment>
<proteinExistence type="predicted"/>
<reference evidence="2 3" key="1">
    <citation type="submission" date="2020-07" db="EMBL/GenBank/DDBJ databases">
        <title>Sequencing the genomes of 1000 actinobacteria strains.</title>
        <authorList>
            <person name="Klenk H.-P."/>
        </authorList>
    </citation>
    <scope>NUCLEOTIDE SEQUENCE [LARGE SCALE GENOMIC DNA]</scope>
    <source>
        <strain evidence="2 3">DSM 45763</strain>
    </source>
</reference>
<gene>
    <name evidence="2" type="ORF">HDA43_001869</name>
</gene>
<evidence type="ECO:0000313" key="3">
    <source>
        <dbReference type="Proteomes" id="UP000576393"/>
    </source>
</evidence>
<dbReference type="EMBL" id="JACCCO010000001">
    <property type="protein sequence ID" value="NYF39710.1"/>
    <property type="molecule type" value="Genomic_DNA"/>
</dbReference>
<dbReference type="RefSeq" id="WP_179819329.1">
    <property type="nucleotide sequence ID" value="NZ_JACCCO010000001.1"/>
</dbReference>
<evidence type="ECO:0000313" key="2">
    <source>
        <dbReference type="EMBL" id="NYF39710.1"/>
    </source>
</evidence>
<organism evidence="2 3">
    <name type="scientific">Streptosporangium sandarakinum</name>
    <dbReference type="NCBI Taxonomy" id="1260955"/>
    <lineage>
        <taxon>Bacteria</taxon>
        <taxon>Bacillati</taxon>
        <taxon>Actinomycetota</taxon>
        <taxon>Actinomycetes</taxon>
        <taxon>Streptosporangiales</taxon>
        <taxon>Streptosporangiaceae</taxon>
        <taxon>Streptosporangium</taxon>
    </lineage>
</organism>
<dbReference type="Gene3D" id="3.40.630.30">
    <property type="match status" value="1"/>
</dbReference>
<dbReference type="InterPro" id="IPR000182">
    <property type="entry name" value="GNAT_dom"/>
</dbReference>
<dbReference type="InterPro" id="IPR006530">
    <property type="entry name" value="YD"/>
</dbReference>
<feature type="domain" description="N-acetyltransferase" evidence="1">
    <location>
        <begin position="181"/>
        <end position="314"/>
    </location>
</feature>
<dbReference type="PROSITE" id="PS51186">
    <property type="entry name" value="GNAT"/>
    <property type="match status" value="1"/>
</dbReference>
<sequence>MSDLIFRPLTADDLHLFHAYGPLPASGVGVRHAPFEKLGYDRPDWLWVALRGEEVVARAAFWGPPGAEHPFSLDWFDPGTGSDRVEVGAALLRAAYAALVTPDYSSPVGDRPDFHLFLPADWHDRPDAVADVADRVEAAERAGLRHSVERLNLRWIPEYGLPPRSTRLTFAPADDDEAVLDVLTRITEGSLDAWDRHRLAEQGPRKTAEATLEDIADFPGGRHRWRLAYDAAGDVVGITMPTRNATAATIGYIGVDPAYRGRHYIDDLVAETLHIFTAEGEPEVRDSTDVGNAPMAAAFARIGYRITGRRLIMI</sequence>
<protein>
    <submittedName>
        <fullName evidence="2">YD repeat-containing protein</fullName>
    </submittedName>
</protein>
<keyword evidence="3" id="KW-1185">Reference proteome</keyword>
<dbReference type="InterPro" id="IPR016181">
    <property type="entry name" value="Acyl_CoA_acyltransferase"/>
</dbReference>
<accession>A0A852UUS6</accession>
<dbReference type="AlphaFoldDB" id="A0A852UUS6"/>
<name>A0A852UUS6_9ACTN</name>
<evidence type="ECO:0000259" key="1">
    <source>
        <dbReference type="PROSITE" id="PS51186"/>
    </source>
</evidence>
<dbReference type="GO" id="GO:0016747">
    <property type="term" value="F:acyltransferase activity, transferring groups other than amino-acyl groups"/>
    <property type="evidence" value="ECO:0007669"/>
    <property type="project" value="InterPro"/>
</dbReference>
<dbReference type="NCBIfam" id="TIGR01643">
    <property type="entry name" value="YD_repeat_2x"/>
    <property type="match status" value="1"/>
</dbReference>
<dbReference type="SUPFAM" id="SSF55729">
    <property type="entry name" value="Acyl-CoA N-acyltransferases (Nat)"/>
    <property type="match status" value="1"/>
</dbReference>